<comment type="similarity">
    <text evidence="21">Belongs to the peroxidase family. Classical plant (class III) peroxidase subfamily.</text>
</comment>
<comment type="cofactor">
    <cofactor evidence="18 21">
        <name>heme b</name>
        <dbReference type="ChEBI" id="CHEBI:60344"/>
    </cofactor>
    <text evidence="18 21">Binds 1 heme b (iron(II)-protoporphyrin IX) group per subunit.</text>
</comment>
<keyword evidence="25" id="KW-1185">Reference proteome</keyword>
<dbReference type="Gene3D" id="1.10.520.10">
    <property type="match status" value="1"/>
</dbReference>
<evidence type="ECO:0000256" key="12">
    <source>
        <dbReference type="ARBA" id="ARBA00023004"/>
    </source>
</evidence>
<accession>A0A9Q1L028</accession>
<reference evidence="24" key="1">
    <citation type="submission" date="2022-04" db="EMBL/GenBank/DDBJ databases">
        <title>Carnegiea gigantea Genome sequencing and assembly v2.</title>
        <authorList>
            <person name="Copetti D."/>
            <person name="Sanderson M.J."/>
            <person name="Burquez A."/>
            <person name="Wojciechowski M.F."/>
        </authorList>
    </citation>
    <scope>NUCLEOTIDE SEQUENCE</scope>
    <source>
        <strain evidence="24">SGP5-SGP5p</strain>
        <tissue evidence="24">Aerial part</tissue>
    </source>
</reference>
<feature type="compositionally biased region" description="Low complexity" evidence="22">
    <location>
        <begin position="273"/>
        <end position="289"/>
    </location>
</feature>
<evidence type="ECO:0000256" key="5">
    <source>
        <dbReference type="ARBA" id="ARBA00022525"/>
    </source>
</evidence>
<dbReference type="PANTHER" id="PTHR31235">
    <property type="entry name" value="PEROXIDASE 25-RELATED"/>
    <property type="match status" value="1"/>
</dbReference>
<feature type="binding site" evidence="18">
    <location>
        <position position="85"/>
    </location>
    <ligand>
        <name>Ca(2+)</name>
        <dbReference type="ChEBI" id="CHEBI:29108"/>
        <label>1</label>
    </ligand>
</feature>
<dbReference type="SUPFAM" id="SSF48113">
    <property type="entry name" value="Heme-dependent peroxidases"/>
    <property type="match status" value="1"/>
</dbReference>
<feature type="disulfide bond" evidence="20">
    <location>
        <begin position="53"/>
        <end position="132"/>
    </location>
</feature>
<keyword evidence="13 20" id="KW-1015">Disulfide bond</keyword>
<proteinExistence type="inferred from homology"/>
<feature type="active site" description="Proton acceptor" evidence="16">
    <location>
        <position position="84"/>
    </location>
</feature>
<dbReference type="GO" id="GO:0006979">
    <property type="term" value="P:response to oxidative stress"/>
    <property type="evidence" value="ECO:0007669"/>
    <property type="project" value="UniProtKB-UniRule"/>
</dbReference>
<keyword evidence="6 21" id="KW-0575">Peroxidase</keyword>
<dbReference type="InterPro" id="IPR002016">
    <property type="entry name" value="Haem_peroxidase"/>
</dbReference>
<feature type="binding site" evidence="18">
    <location>
        <position position="90"/>
    </location>
    <ligand>
        <name>Ca(2+)</name>
        <dbReference type="ChEBI" id="CHEBI:29108"/>
        <label>1</label>
    </ligand>
</feature>
<dbReference type="Pfam" id="PF00141">
    <property type="entry name" value="peroxidase"/>
    <property type="match status" value="1"/>
</dbReference>
<dbReference type="Proteomes" id="UP001153076">
    <property type="component" value="Unassembled WGS sequence"/>
</dbReference>
<feature type="binding site" evidence="18">
    <location>
        <position position="92"/>
    </location>
    <ligand>
        <name>Ca(2+)</name>
        <dbReference type="ChEBI" id="CHEBI:29108"/>
        <label>1</label>
    </ligand>
</feature>
<comment type="subcellular location">
    <subcellularLocation>
        <location evidence="3 21">Secreted</location>
    </subcellularLocation>
</comment>
<sequence length="368" mass="40774">MNLRINPSSSSTVSPSILSVSLLSRFSRGTRKVQDDDSATPRSLEYDYYRDSCPQAEQVIRAVVRELNATQPETVPALLRLVFHDCFIEGCDASLLLDDADGIEGEKEAYPNQSLKGFEIIDLIKAELEVVCPGVVSCADVLVLAAREAVVLNGGPFYPLLTGRRDSTLSFPEVAEYELPSPQDDLETILAAFASRGFDKREAVALLGNFSSFFEYCGAHSMGVFHCMFFFNRLYNFNKADKPDPSVNTQFLNLMRSTCDPNNNALSVFKPSLSLSSPSSSPLSSPLSSIDDSDMKTDYRAPSPDFDTFYTDEQLKAEEETSQWIRVYASNSRLFQQDFALAMMKLSNMSVLTAPLGQVRLDCRRVAA</sequence>
<evidence type="ECO:0000256" key="22">
    <source>
        <dbReference type="SAM" id="MobiDB-lite"/>
    </source>
</evidence>
<dbReference type="PROSITE" id="PS00436">
    <property type="entry name" value="PEROXIDASE_2"/>
    <property type="match status" value="1"/>
</dbReference>
<feature type="disulfide bond" evidence="20">
    <location>
        <begin position="138"/>
        <end position="363"/>
    </location>
</feature>
<comment type="cofactor">
    <cofactor evidence="18 21">
        <name>Ca(2+)</name>
        <dbReference type="ChEBI" id="CHEBI:29108"/>
    </cofactor>
    <text evidence="18 21">Binds 2 calcium ions per subunit.</text>
</comment>
<evidence type="ECO:0000256" key="13">
    <source>
        <dbReference type="ARBA" id="ARBA00023157"/>
    </source>
</evidence>
<dbReference type="InterPro" id="IPR033905">
    <property type="entry name" value="Secretory_peroxidase"/>
</dbReference>
<keyword evidence="11 21" id="KW-0560">Oxidoreductase</keyword>
<dbReference type="CDD" id="cd00693">
    <property type="entry name" value="secretory_peroxidase"/>
    <property type="match status" value="1"/>
</dbReference>
<feature type="site" description="Transition state stabilizer" evidence="19">
    <location>
        <position position="80"/>
    </location>
</feature>
<feature type="disulfide bond" evidence="20">
    <location>
        <begin position="227"/>
        <end position="259"/>
    </location>
</feature>
<keyword evidence="12 18" id="KW-0408">Iron</keyword>
<keyword evidence="14" id="KW-0325">Glycoprotein</keyword>
<keyword evidence="7 21" id="KW-0349">Heme</keyword>
<evidence type="ECO:0000313" key="24">
    <source>
        <dbReference type="EMBL" id="KAJ8452049.1"/>
    </source>
</evidence>
<evidence type="ECO:0000256" key="8">
    <source>
        <dbReference type="ARBA" id="ARBA00022723"/>
    </source>
</evidence>
<dbReference type="PRINTS" id="PR00458">
    <property type="entry name" value="PEROXIDASE"/>
</dbReference>
<dbReference type="GO" id="GO:0140825">
    <property type="term" value="F:lactoperoxidase activity"/>
    <property type="evidence" value="ECO:0007669"/>
    <property type="project" value="UniProtKB-EC"/>
</dbReference>
<name>A0A9Q1L028_9CARY</name>
<keyword evidence="5 21" id="KW-0964">Secreted</keyword>
<dbReference type="GO" id="GO:0005576">
    <property type="term" value="C:extracellular region"/>
    <property type="evidence" value="ECO:0007669"/>
    <property type="project" value="UniProtKB-SubCell"/>
</dbReference>
<dbReference type="GO" id="GO:0046872">
    <property type="term" value="F:metal ion binding"/>
    <property type="evidence" value="ECO:0007669"/>
    <property type="project" value="UniProtKB-UniRule"/>
</dbReference>
<evidence type="ECO:0000256" key="10">
    <source>
        <dbReference type="ARBA" id="ARBA00022837"/>
    </source>
</evidence>
<feature type="binding site" evidence="17">
    <location>
        <position position="180"/>
    </location>
    <ligand>
        <name>substrate</name>
    </ligand>
</feature>
<evidence type="ECO:0000256" key="7">
    <source>
        <dbReference type="ARBA" id="ARBA00022617"/>
    </source>
</evidence>
<feature type="region of interest" description="Disordered" evidence="22">
    <location>
        <begin position="273"/>
        <end position="296"/>
    </location>
</feature>
<evidence type="ECO:0000256" key="2">
    <source>
        <dbReference type="ARBA" id="ARBA00002322"/>
    </source>
</evidence>
<feature type="binding site" evidence="18">
    <location>
        <position position="106"/>
    </location>
    <ligand>
        <name>Ca(2+)</name>
        <dbReference type="ChEBI" id="CHEBI:29108"/>
        <label>1</label>
    </ligand>
</feature>
<dbReference type="EMBL" id="JAKOGI010000006">
    <property type="protein sequence ID" value="KAJ8452049.1"/>
    <property type="molecule type" value="Genomic_DNA"/>
</dbReference>
<evidence type="ECO:0000256" key="4">
    <source>
        <dbReference type="ARBA" id="ARBA00012313"/>
    </source>
</evidence>
<dbReference type="GO" id="GO:0020037">
    <property type="term" value="F:heme binding"/>
    <property type="evidence" value="ECO:0007669"/>
    <property type="project" value="UniProtKB-UniRule"/>
</dbReference>
<evidence type="ECO:0000259" key="23">
    <source>
        <dbReference type="PROSITE" id="PS50873"/>
    </source>
</evidence>
<evidence type="ECO:0000313" key="25">
    <source>
        <dbReference type="Proteomes" id="UP001153076"/>
    </source>
</evidence>
<gene>
    <name evidence="24" type="ORF">Cgig2_016630</name>
</gene>
<evidence type="ECO:0000256" key="19">
    <source>
        <dbReference type="PIRSR" id="PIRSR600823-4"/>
    </source>
</evidence>
<evidence type="ECO:0000256" key="1">
    <source>
        <dbReference type="ARBA" id="ARBA00000189"/>
    </source>
</evidence>
<evidence type="ECO:0000256" key="17">
    <source>
        <dbReference type="PIRSR" id="PIRSR600823-2"/>
    </source>
</evidence>
<keyword evidence="15 21" id="KW-0376">Hydrogen peroxide</keyword>
<dbReference type="FunFam" id="1.10.520.10:FF:000006">
    <property type="entry name" value="Peroxidase"/>
    <property type="match status" value="1"/>
</dbReference>
<dbReference type="OrthoDB" id="2113341at2759"/>
<comment type="function">
    <text evidence="2">Removal of H(2)O(2), oxidation of toxic reductants, biosynthesis and degradation of lignin, suberization, auxin catabolism, response to environmental stresses such as wounding, pathogen attack and oxidative stress. These functions might be dependent on each isozyme/isoform in each plant tissue.</text>
</comment>
<feature type="binding site" description="axial binding residue" evidence="18">
    <location>
        <position position="220"/>
    </location>
    <ligand>
        <name>heme b</name>
        <dbReference type="ChEBI" id="CHEBI:60344"/>
    </ligand>
    <ligandPart>
        <name>Fe</name>
        <dbReference type="ChEBI" id="CHEBI:18248"/>
    </ligandPart>
</feature>
<feature type="disulfide bond" evidence="20">
    <location>
        <begin position="86"/>
        <end position="91"/>
    </location>
</feature>
<evidence type="ECO:0000256" key="11">
    <source>
        <dbReference type="ARBA" id="ARBA00023002"/>
    </source>
</evidence>
<comment type="caution">
    <text evidence="24">The sequence shown here is derived from an EMBL/GenBank/DDBJ whole genome shotgun (WGS) entry which is preliminary data.</text>
</comment>
<keyword evidence="9" id="KW-0732">Signal</keyword>
<evidence type="ECO:0000256" key="16">
    <source>
        <dbReference type="PIRSR" id="PIRSR600823-1"/>
    </source>
</evidence>
<dbReference type="InterPro" id="IPR010255">
    <property type="entry name" value="Haem_peroxidase_sf"/>
</dbReference>
<evidence type="ECO:0000256" key="3">
    <source>
        <dbReference type="ARBA" id="ARBA00004613"/>
    </source>
</evidence>
<protein>
    <recommendedName>
        <fullName evidence="4 21">Peroxidase</fullName>
        <ecNumber evidence="4 21">1.11.1.7</ecNumber>
    </recommendedName>
</protein>
<evidence type="ECO:0000256" key="14">
    <source>
        <dbReference type="ARBA" id="ARBA00023180"/>
    </source>
</evidence>
<dbReference type="Gene3D" id="1.10.420.10">
    <property type="entry name" value="Peroxidase, domain 2"/>
    <property type="match status" value="1"/>
</dbReference>
<evidence type="ECO:0000256" key="18">
    <source>
        <dbReference type="PIRSR" id="PIRSR600823-3"/>
    </source>
</evidence>
<keyword evidence="10 18" id="KW-0106">Calcium</keyword>
<dbReference type="InterPro" id="IPR019794">
    <property type="entry name" value="Peroxidases_AS"/>
</dbReference>
<feature type="domain" description="Plant heme peroxidase family profile" evidence="23">
    <location>
        <begin position="43"/>
        <end position="367"/>
    </location>
</feature>
<evidence type="ECO:0000256" key="9">
    <source>
        <dbReference type="ARBA" id="ARBA00022729"/>
    </source>
</evidence>
<feature type="binding site" evidence="18">
    <location>
        <position position="292"/>
    </location>
    <ligand>
        <name>Ca(2+)</name>
        <dbReference type="ChEBI" id="CHEBI:29108"/>
        <label>2</label>
    </ligand>
</feature>
<feature type="binding site" evidence="18">
    <location>
        <position position="94"/>
    </location>
    <ligand>
        <name>Ca(2+)</name>
        <dbReference type="ChEBI" id="CHEBI:29108"/>
        <label>1</label>
    </ligand>
</feature>
<evidence type="ECO:0000256" key="20">
    <source>
        <dbReference type="PIRSR" id="PIRSR600823-5"/>
    </source>
</evidence>
<comment type="catalytic activity">
    <reaction evidence="1 21">
        <text>2 a phenolic donor + H2O2 = 2 a phenolic radical donor + 2 H2O</text>
        <dbReference type="Rhea" id="RHEA:56136"/>
        <dbReference type="ChEBI" id="CHEBI:15377"/>
        <dbReference type="ChEBI" id="CHEBI:16240"/>
        <dbReference type="ChEBI" id="CHEBI:139520"/>
        <dbReference type="ChEBI" id="CHEBI:139521"/>
        <dbReference type="EC" id="1.11.1.7"/>
    </reaction>
</comment>
<evidence type="ECO:0000256" key="6">
    <source>
        <dbReference type="ARBA" id="ARBA00022559"/>
    </source>
</evidence>
<dbReference type="AlphaFoldDB" id="A0A9Q1L028"/>
<dbReference type="EC" id="1.11.1.7" evidence="4 21"/>
<dbReference type="PRINTS" id="PR00461">
    <property type="entry name" value="PLPEROXIDASE"/>
</dbReference>
<evidence type="ECO:0000256" key="21">
    <source>
        <dbReference type="RuleBase" id="RU362060"/>
    </source>
</evidence>
<dbReference type="PROSITE" id="PS50873">
    <property type="entry name" value="PEROXIDASE_4"/>
    <property type="match status" value="1"/>
</dbReference>
<evidence type="ECO:0000256" key="15">
    <source>
        <dbReference type="ARBA" id="ARBA00023324"/>
    </source>
</evidence>
<keyword evidence="8 18" id="KW-0479">Metal-binding</keyword>
<organism evidence="24 25">
    <name type="scientific">Carnegiea gigantea</name>
    <dbReference type="NCBI Taxonomy" id="171969"/>
    <lineage>
        <taxon>Eukaryota</taxon>
        <taxon>Viridiplantae</taxon>
        <taxon>Streptophyta</taxon>
        <taxon>Embryophyta</taxon>
        <taxon>Tracheophyta</taxon>
        <taxon>Spermatophyta</taxon>
        <taxon>Magnoliopsida</taxon>
        <taxon>eudicotyledons</taxon>
        <taxon>Gunneridae</taxon>
        <taxon>Pentapetalae</taxon>
        <taxon>Caryophyllales</taxon>
        <taxon>Cactineae</taxon>
        <taxon>Cactaceae</taxon>
        <taxon>Cactoideae</taxon>
        <taxon>Echinocereeae</taxon>
        <taxon>Carnegiea</taxon>
    </lineage>
</organism>
<dbReference type="GO" id="GO:0042744">
    <property type="term" value="P:hydrogen peroxide catabolic process"/>
    <property type="evidence" value="ECO:0007669"/>
    <property type="project" value="UniProtKB-KW"/>
</dbReference>
<dbReference type="InterPro" id="IPR000823">
    <property type="entry name" value="Peroxidase_pln"/>
</dbReference>